<proteinExistence type="predicted"/>
<sequence>MDSAAGTNMHSTLDSCCSAHFAWNYDVCMGKLDETCVRAFWYPDWEGENIKCKRDGNEPLYMTDNPTMYMFNQKKDCCAEHYSWNLAECMGTAASTSAGKYYPDWLGDNMCKNDGAAPTYMTLNPTMWLHDTLSDCCTKNYGWKMKACMGASAPASSGLYYPDWSGDNEGCLADGNEPQYMVSNPSMWMFDTLTACCEKFYPFNLLACTGASPSAGTNKFYMDWIGANKCVQDCVGAAPCGGLADSWDVKYDTKIECCDEMMAWDPKTCKA</sequence>
<dbReference type="Proteomes" id="UP001530400">
    <property type="component" value="Unassembled WGS sequence"/>
</dbReference>
<protein>
    <submittedName>
        <fullName evidence="1">Uncharacterized protein</fullName>
    </submittedName>
</protein>
<organism evidence="1 2">
    <name type="scientific">Cyclotella atomus</name>
    <dbReference type="NCBI Taxonomy" id="382360"/>
    <lineage>
        <taxon>Eukaryota</taxon>
        <taxon>Sar</taxon>
        <taxon>Stramenopiles</taxon>
        <taxon>Ochrophyta</taxon>
        <taxon>Bacillariophyta</taxon>
        <taxon>Coscinodiscophyceae</taxon>
        <taxon>Thalassiosirophycidae</taxon>
        <taxon>Stephanodiscales</taxon>
        <taxon>Stephanodiscaceae</taxon>
        <taxon>Cyclotella</taxon>
    </lineage>
</organism>
<gene>
    <name evidence="1" type="ORF">ACHAWO_011273</name>
</gene>
<keyword evidence="2" id="KW-1185">Reference proteome</keyword>
<evidence type="ECO:0000313" key="1">
    <source>
        <dbReference type="EMBL" id="KAL3768069.1"/>
    </source>
</evidence>
<comment type="caution">
    <text evidence="1">The sequence shown here is derived from an EMBL/GenBank/DDBJ whole genome shotgun (WGS) entry which is preliminary data.</text>
</comment>
<evidence type="ECO:0000313" key="2">
    <source>
        <dbReference type="Proteomes" id="UP001530400"/>
    </source>
</evidence>
<accession>A0ABD3MW27</accession>
<name>A0ABD3MW27_9STRA</name>
<reference evidence="1 2" key="1">
    <citation type="submission" date="2024-10" db="EMBL/GenBank/DDBJ databases">
        <title>Updated reference genomes for cyclostephanoid diatoms.</title>
        <authorList>
            <person name="Roberts W.R."/>
            <person name="Alverson A.J."/>
        </authorList>
    </citation>
    <scope>NUCLEOTIDE SEQUENCE [LARGE SCALE GENOMIC DNA]</scope>
    <source>
        <strain evidence="1 2">AJA010-31</strain>
    </source>
</reference>
<dbReference type="EMBL" id="JALLPJ020001354">
    <property type="protein sequence ID" value="KAL3768069.1"/>
    <property type="molecule type" value="Genomic_DNA"/>
</dbReference>
<dbReference type="AlphaFoldDB" id="A0ABD3MW27"/>